<keyword evidence="1" id="KW-0805">Transcription regulation</keyword>
<dbReference type="PANTHER" id="PTHR47893">
    <property type="entry name" value="REGULATORY PROTEIN PCHR"/>
    <property type="match status" value="1"/>
</dbReference>
<dbReference type="AlphaFoldDB" id="I1YF81"/>
<dbReference type="PANTHER" id="PTHR47893:SF1">
    <property type="entry name" value="REGULATORY PROTEIN PCHR"/>
    <property type="match status" value="1"/>
</dbReference>
<keyword evidence="6" id="KW-1185">Reference proteome</keyword>
<proteinExistence type="predicted"/>
<dbReference type="RefSeq" id="WP_014703024.1">
    <property type="nucleotide sequence ID" value="NC_017856.1"/>
</dbReference>
<dbReference type="PATRIC" id="fig|754477.3.peg.394"/>
<dbReference type="SUPFAM" id="SSF46689">
    <property type="entry name" value="Homeodomain-like"/>
    <property type="match status" value="2"/>
</dbReference>
<evidence type="ECO:0000313" key="6">
    <source>
        <dbReference type="Proteomes" id="UP000009145"/>
    </source>
</evidence>
<dbReference type="SMART" id="SM00342">
    <property type="entry name" value="HTH_ARAC"/>
    <property type="match status" value="1"/>
</dbReference>
<keyword evidence="3" id="KW-0804">Transcription</keyword>
<dbReference type="PROSITE" id="PS01124">
    <property type="entry name" value="HTH_ARAC_FAMILY_2"/>
    <property type="match status" value="1"/>
</dbReference>
<evidence type="ECO:0000313" key="5">
    <source>
        <dbReference type="EMBL" id="AFJ01574.1"/>
    </source>
</evidence>
<dbReference type="InterPro" id="IPR020449">
    <property type="entry name" value="Tscrpt_reg_AraC-type_HTH"/>
</dbReference>
<evidence type="ECO:0000256" key="2">
    <source>
        <dbReference type="ARBA" id="ARBA00023125"/>
    </source>
</evidence>
<keyword evidence="2 5" id="KW-0238">DNA-binding</keyword>
<dbReference type="EMBL" id="CP003380">
    <property type="protein sequence ID" value="AFJ01574.1"/>
    <property type="molecule type" value="Genomic_DNA"/>
</dbReference>
<dbReference type="GO" id="GO:0043565">
    <property type="term" value="F:sequence-specific DNA binding"/>
    <property type="evidence" value="ECO:0007669"/>
    <property type="project" value="InterPro"/>
</dbReference>
<dbReference type="Pfam" id="PF12833">
    <property type="entry name" value="HTH_18"/>
    <property type="match status" value="1"/>
</dbReference>
<dbReference type="KEGG" id="mec:Q7C_399"/>
<organism evidence="5 6">
    <name type="scientific">Methylophaga frappieri (strain ATCC BAA-2434 / DSM 25690 / JAM7)</name>
    <dbReference type="NCBI Taxonomy" id="754477"/>
    <lineage>
        <taxon>Bacteria</taxon>
        <taxon>Pseudomonadati</taxon>
        <taxon>Pseudomonadota</taxon>
        <taxon>Gammaproteobacteria</taxon>
        <taxon>Thiotrichales</taxon>
        <taxon>Piscirickettsiaceae</taxon>
        <taxon>Methylophaga</taxon>
    </lineage>
</organism>
<evidence type="ECO:0000256" key="1">
    <source>
        <dbReference type="ARBA" id="ARBA00023015"/>
    </source>
</evidence>
<dbReference type="InterPro" id="IPR018060">
    <property type="entry name" value="HTH_AraC"/>
</dbReference>
<dbReference type="InterPro" id="IPR009057">
    <property type="entry name" value="Homeodomain-like_sf"/>
</dbReference>
<protein>
    <submittedName>
        <fullName evidence="5">DNA-binding domain-containing protein, AraC-type</fullName>
    </submittedName>
</protein>
<dbReference type="GO" id="GO:0003700">
    <property type="term" value="F:DNA-binding transcription factor activity"/>
    <property type="evidence" value="ECO:0007669"/>
    <property type="project" value="InterPro"/>
</dbReference>
<sequence>MRSNASQSFADKEISPIQDGGFQTRMLEVQPGLIACVTSAFETPEHADDEPAQGDNEYIHLNCLLSGKYAAKVKDVSLLCEQGHVNMGFSDGEIFHTEHCENLLNLELMISPQLLYELAGEELSGLNFDADLAFFIKSASQCQRGSAAASRVASLIQDGVEHSLLLQSAVLDCLYWQLLALRGDKRHQDTDRLSPREEQQLNVAKSYLLTDLSAPPTIASLAKTVGLNQCKLKKGFKIRYGKSIYAYFQEERMLRAMNLLKNNNVTETAMILGYSNVSHFSSAFRKQFGVVPSVARRDLMPDIAIAMN</sequence>
<dbReference type="PRINTS" id="PR00032">
    <property type="entry name" value="HTHARAC"/>
</dbReference>
<dbReference type="eggNOG" id="COG2207">
    <property type="taxonomic scope" value="Bacteria"/>
</dbReference>
<evidence type="ECO:0000256" key="3">
    <source>
        <dbReference type="ARBA" id="ARBA00023163"/>
    </source>
</evidence>
<reference evidence="5 6" key="1">
    <citation type="journal article" date="2012" name="J. Bacteriol.">
        <title>Complete genome sequences of Methylophaga sp. strain JAM1 and Methylophaga sp. strain JAM7.</title>
        <authorList>
            <person name="Villeneuve C."/>
            <person name="Martineau C."/>
            <person name="Mauffrey F."/>
            <person name="Villemur R."/>
        </authorList>
    </citation>
    <scope>NUCLEOTIDE SEQUENCE [LARGE SCALE GENOMIC DNA]</scope>
    <source>
        <strain evidence="5 6">JAM7</strain>
    </source>
</reference>
<dbReference type="InterPro" id="IPR053142">
    <property type="entry name" value="PchR_regulatory_protein"/>
</dbReference>
<dbReference type="Proteomes" id="UP000009145">
    <property type="component" value="Chromosome"/>
</dbReference>
<dbReference type="Gene3D" id="1.10.10.60">
    <property type="entry name" value="Homeodomain-like"/>
    <property type="match status" value="1"/>
</dbReference>
<accession>I1YF81</accession>
<feature type="domain" description="HTH araC/xylS-type" evidence="4">
    <location>
        <begin position="202"/>
        <end position="298"/>
    </location>
</feature>
<dbReference type="HOGENOM" id="CLU_052345_4_2_6"/>
<evidence type="ECO:0000259" key="4">
    <source>
        <dbReference type="PROSITE" id="PS01124"/>
    </source>
</evidence>
<name>I1YF81_METFJ</name>
<dbReference type="STRING" id="754477.Q7C_399"/>
<gene>
    <name evidence="5" type="ordered locus">Q7C_399</name>
</gene>